<gene>
    <name evidence="3" type="primary">rsmD</name>
    <name evidence="3" type="ORF">AMURIS_04277</name>
</gene>
<dbReference type="RefSeq" id="WP_103241520.1">
    <property type="nucleotide sequence ID" value="NZ_CANRXC010000001.1"/>
</dbReference>
<name>A0A2K4ZM25_9FIRM</name>
<dbReference type="PROSITE" id="PS00092">
    <property type="entry name" value="N6_MTASE"/>
    <property type="match status" value="1"/>
</dbReference>
<dbReference type="CDD" id="cd02440">
    <property type="entry name" value="AdoMet_MTases"/>
    <property type="match status" value="1"/>
</dbReference>
<accession>A0A2K4ZM25</accession>
<dbReference type="SUPFAM" id="SSF53335">
    <property type="entry name" value="S-adenosyl-L-methionine-dependent methyltransferases"/>
    <property type="match status" value="1"/>
</dbReference>
<organism evidence="3 4">
    <name type="scientific">Acetatifactor muris</name>
    <dbReference type="NCBI Taxonomy" id="879566"/>
    <lineage>
        <taxon>Bacteria</taxon>
        <taxon>Bacillati</taxon>
        <taxon>Bacillota</taxon>
        <taxon>Clostridia</taxon>
        <taxon>Lachnospirales</taxon>
        <taxon>Lachnospiraceae</taxon>
        <taxon>Acetatifactor</taxon>
    </lineage>
</organism>
<evidence type="ECO:0000256" key="2">
    <source>
        <dbReference type="ARBA" id="ARBA00022679"/>
    </source>
</evidence>
<dbReference type="GO" id="GO:0052913">
    <property type="term" value="F:16S rRNA (guanine(966)-N(2))-methyltransferase activity"/>
    <property type="evidence" value="ECO:0007669"/>
    <property type="project" value="UniProtKB-EC"/>
</dbReference>
<dbReference type="Proteomes" id="UP000236311">
    <property type="component" value="Unassembled WGS sequence"/>
</dbReference>
<dbReference type="InterPro" id="IPR004398">
    <property type="entry name" value="RNA_MeTrfase_RsmD"/>
</dbReference>
<keyword evidence="4" id="KW-1185">Reference proteome</keyword>
<dbReference type="EMBL" id="OFSM01000027">
    <property type="protein sequence ID" value="SOY31533.1"/>
    <property type="molecule type" value="Genomic_DNA"/>
</dbReference>
<evidence type="ECO:0000313" key="4">
    <source>
        <dbReference type="Proteomes" id="UP000236311"/>
    </source>
</evidence>
<dbReference type="PANTHER" id="PTHR43542">
    <property type="entry name" value="METHYLTRANSFERASE"/>
    <property type="match status" value="1"/>
</dbReference>
<dbReference type="Gene3D" id="3.40.50.150">
    <property type="entry name" value="Vaccinia Virus protein VP39"/>
    <property type="match status" value="1"/>
</dbReference>
<dbReference type="InterPro" id="IPR002052">
    <property type="entry name" value="DNA_methylase_N6_adenine_CS"/>
</dbReference>
<dbReference type="OrthoDB" id="9803017at2"/>
<dbReference type="NCBIfam" id="TIGR00095">
    <property type="entry name" value="16S rRNA (guanine(966)-N(2))-methyltransferase RsmD"/>
    <property type="match status" value="1"/>
</dbReference>
<dbReference type="PANTHER" id="PTHR43542:SF1">
    <property type="entry name" value="METHYLTRANSFERASE"/>
    <property type="match status" value="1"/>
</dbReference>
<evidence type="ECO:0000256" key="1">
    <source>
        <dbReference type="ARBA" id="ARBA00022603"/>
    </source>
</evidence>
<reference evidence="3 4" key="1">
    <citation type="submission" date="2018-01" db="EMBL/GenBank/DDBJ databases">
        <authorList>
            <person name="Gaut B.S."/>
            <person name="Morton B.R."/>
            <person name="Clegg M.T."/>
            <person name="Duvall M.R."/>
        </authorList>
    </citation>
    <scope>NUCLEOTIDE SEQUENCE [LARGE SCALE GENOMIC DNA]</scope>
    <source>
        <strain evidence="3">GP69</strain>
    </source>
</reference>
<dbReference type="Pfam" id="PF03602">
    <property type="entry name" value="Cons_hypoth95"/>
    <property type="match status" value="1"/>
</dbReference>
<dbReference type="InterPro" id="IPR029063">
    <property type="entry name" value="SAM-dependent_MTases_sf"/>
</dbReference>
<dbReference type="GO" id="GO:0003676">
    <property type="term" value="F:nucleic acid binding"/>
    <property type="evidence" value="ECO:0007669"/>
    <property type="project" value="InterPro"/>
</dbReference>
<sequence length="189" mass="20781">MRVIAGTARSLPLKAPQGLEVRPTTDKIRETLFNMLQWDIPGSVFVDLFSGSGAVGIEALSRGAGKAYFVDKSPRAISCIQQNLSFTKTADRAIVIKQDVCIALESIGRRAGQEKADFIFLDPPYDCGLEREVLRVLNHVALAAENTVIIVEASMGTDFSYVSDLGFSVIREKKYKTNKHLFLKKGNLS</sequence>
<proteinExistence type="predicted"/>
<dbReference type="EC" id="2.1.1.171" evidence="3"/>
<evidence type="ECO:0000313" key="3">
    <source>
        <dbReference type="EMBL" id="SOY31533.1"/>
    </source>
</evidence>
<dbReference type="AlphaFoldDB" id="A0A2K4ZM25"/>
<protein>
    <submittedName>
        <fullName evidence="3">Ribosomal RNA small subunit methyltransferase D</fullName>
        <ecNumber evidence="3">2.1.1.171</ecNumber>
    </submittedName>
</protein>
<keyword evidence="1 3" id="KW-0489">Methyltransferase</keyword>
<keyword evidence="2 3" id="KW-0808">Transferase</keyword>
<dbReference type="PIRSF" id="PIRSF004553">
    <property type="entry name" value="CHP00095"/>
    <property type="match status" value="1"/>
</dbReference>